<dbReference type="InterPro" id="IPR006195">
    <property type="entry name" value="aa-tRNA-synth_II"/>
</dbReference>
<accession>A0ABZ3J853</accession>
<name>A0ABZ3J853_SPOA4</name>
<evidence type="ECO:0000256" key="1">
    <source>
        <dbReference type="ARBA" id="ARBA00022598"/>
    </source>
</evidence>
<organism evidence="7 8">
    <name type="scientific">Sporomusa acidovorans (strain ATCC 49682 / DSM 3132 / Mol)</name>
    <dbReference type="NCBI Taxonomy" id="1123286"/>
    <lineage>
        <taxon>Bacteria</taxon>
        <taxon>Bacillati</taxon>
        <taxon>Bacillota</taxon>
        <taxon>Negativicutes</taxon>
        <taxon>Selenomonadales</taxon>
        <taxon>Sporomusaceae</taxon>
        <taxon>Sporomusa</taxon>
    </lineage>
</organism>
<keyword evidence="3" id="KW-0067">ATP-binding</keyword>
<feature type="domain" description="Aminoacyl-transfer RNA synthetases class-II family profile" evidence="6">
    <location>
        <begin position="74"/>
        <end position="255"/>
    </location>
</feature>
<dbReference type="Gene3D" id="1.10.287.540">
    <property type="entry name" value="Helix hairpin bin"/>
    <property type="match status" value="1"/>
</dbReference>
<dbReference type="Gene3D" id="3.30.930.10">
    <property type="entry name" value="Bira Bifunctional Protein, Domain 2"/>
    <property type="match status" value="1"/>
</dbReference>
<evidence type="ECO:0000256" key="5">
    <source>
        <dbReference type="ARBA" id="ARBA00023146"/>
    </source>
</evidence>
<evidence type="ECO:0000256" key="3">
    <source>
        <dbReference type="ARBA" id="ARBA00022840"/>
    </source>
</evidence>
<dbReference type="NCBIfam" id="TIGR02367">
    <property type="entry name" value="PylS_Cterm"/>
    <property type="match status" value="1"/>
</dbReference>
<dbReference type="SUPFAM" id="SSF55681">
    <property type="entry name" value="Class II aaRS and biotin synthetases"/>
    <property type="match status" value="1"/>
</dbReference>
<dbReference type="InterPro" id="IPR045864">
    <property type="entry name" value="aa-tRNA-synth_II/BPL/LPL"/>
</dbReference>
<dbReference type="PROSITE" id="PS50862">
    <property type="entry name" value="AA_TRNA_LIGASE_II"/>
    <property type="match status" value="1"/>
</dbReference>
<proteinExistence type="predicted"/>
<dbReference type="EMBL" id="CP155571">
    <property type="protein sequence ID" value="XFO74298.1"/>
    <property type="molecule type" value="Genomic_DNA"/>
</dbReference>
<gene>
    <name evidence="7" type="ORF">SPACI_044070</name>
</gene>
<evidence type="ECO:0000256" key="4">
    <source>
        <dbReference type="ARBA" id="ARBA00022917"/>
    </source>
</evidence>
<sequence length="280" mass="31757">MVSILWTPVQLQRLKELNATAAMLAMNFTETAGRDRAFQKIERQLVGQGKLRLERLRTSKRRPSLLELTDRLADVLCKQGFVQVATPAIITKAALAKMTIADDHPLFSQVFWLDAKHCLRPMLAPNLYALWHELERFWEKPIRIFEIGSCYRKESQGAHHLNEFTMLNLAELGTPLDNRHQSLKKMAEWVMTAAGIEEYEFITESSVVYGDTVDIVKNGLELGSGAMGPHVLDEKWGIIDPWVGIGFGLERLLLIREGANNIQSMGRSRSYLDGVRLNIL</sequence>
<dbReference type="InterPro" id="IPR002319">
    <property type="entry name" value="Phenylalanyl-tRNA_Synthase"/>
</dbReference>
<evidence type="ECO:0000259" key="6">
    <source>
        <dbReference type="PROSITE" id="PS50862"/>
    </source>
</evidence>
<protein>
    <recommendedName>
        <fullName evidence="6">Aminoacyl-transfer RNA synthetases class-II family profile domain-containing protein</fullName>
    </recommendedName>
</protein>
<evidence type="ECO:0000313" key="8">
    <source>
        <dbReference type="Proteomes" id="UP000216052"/>
    </source>
</evidence>
<dbReference type="Proteomes" id="UP000216052">
    <property type="component" value="Chromosome"/>
</dbReference>
<dbReference type="InterPro" id="IPR023877">
    <property type="entry name" value="Pyrrolysyl-tRNA_ligase_C"/>
</dbReference>
<reference evidence="7" key="1">
    <citation type="submission" date="2024-05" db="EMBL/GenBank/DDBJ databases">
        <title>Isolation and characterization of Sporomusa carbonis sp. nov., a carboxydotrophic hydrogenogen in the genus of Sporomusa isolated from a charcoal burning pile.</title>
        <authorList>
            <person name="Boeer T."/>
            <person name="Rosenbaum F."/>
            <person name="Eysell L."/>
            <person name="Mueller V."/>
            <person name="Daniel R."/>
            <person name="Poehlein A."/>
        </authorList>
    </citation>
    <scope>NUCLEOTIDE SEQUENCE [LARGE SCALE GENOMIC DNA]</scope>
    <source>
        <strain evidence="7">DSM 3132</strain>
    </source>
</reference>
<evidence type="ECO:0000256" key="2">
    <source>
        <dbReference type="ARBA" id="ARBA00022741"/>
    </source>
</evidence>
<keyword evidence="8" id="KW-1185">Reference proteome</keyword>
<keyword evidence="5" id="KW-0030">Aminoacyl-tRNA synthetase</keyword>
<keyword evidence="2" id="KW-0547">Nucleotide-binding</keyword>
<keyword evidence="4" id="KW-0648">Protein biosynthesis</keyword>
<dbReference type="Pfam" id="PF01409">
    <property type="entry name" value="tRNA-synt_2d"/>
    <property type="match status" value="1"/>
</dbReference>
<evidence type="ECO:0000313" key="7">
    <source>
        <dbReference type="EMBL" id="XFO74298.1"/>
    </source>
</evidence>
<keyword evidence="1" id="KW-0436">Ligase</keyword>
<dbReference type="RefSeq" id="WP_211285126.1">
    <property type="nucleotide sequence ID" value="NZ_CP155571.1"/>
</dbReference>